<name>A0A2Z5JM06_STRAR</name>
<evidence type="ECO:0000313" key="4">
    <source>
        <dbReference type="EMBL" id="AXE81506.1"/>
    </source>
</evidence>
<dbReference type="GO" id="GO:0009236">
    <property type="term" value="P:cobalamin biosynthetic process"/>
    <property type="evidence" value="ECO:0007669"/>
    <property type="project" value="UniProtKB-UniPathway"/>
</dbReference>
<dbReference type="RefSeq" id="WP_114247913.1">
    <property type="nucleotide sequence ID" value="NZ_CP027306.1"/>
</dbReference>
<keyword evidence="2" id="KW-0169">Cobalamin biosynthesis</keyword>
<evidence type="ECO:0000256" key="2">
    <source>
        <dbReference type="ARBA" id="ARBA00022573"/>
    </source>
</evidence>
<dbReference type="Proteomes" id="UP000252698">
    <property type="component" value="Chromosome"/>
</dbReference>
<comment type="pathway">
    <text evidence="1">Cofactor biosynthesis; adenosylcobalamin biosynthesis.</text>
</comment>
<dbReference type="NCBIfam" id="NF005968">
    <property type="entry name" value="PRK08057.1-2"/>
    <property type="match status" value="1"/>
</dbReference>
<dbReference type="PROSITE" id="PS51014">
    <property type="entry name" value="COBK_CBIJ"/>
    <property type="match status" value="1"/>
</dbReference>
<keyword evidence="3" id="KW-0560">Oxidoreductase</keyword>
<dbReference type="UniPathway" id="UPA00148"/>
<proteinExistence type="predicted"/>
<reference evidence="4 5" key="1">
    <citation type="journal article" date="2018" name="Front. Microbiol.">
        <title>Genome Sequencing of Streptomyces atratus SCSIOZH16 and Activation Production of Nocardamine via Metabolic Engineering.</title>
        <authorList>
            <person name="Li Y."/>
            <person name="Zhang C."/>
            <person name="Liu C."/>
            <person name="Ju J."/>
            <person name="Ma J."/>
        </authorList>
    </citation>
    <scope>NUCLEOTIDE SEQUENCE [LARGE SCALE GENOMIC DNA]</scope>
    <source>
        <strain evidence="4 5">SCSIO_ZH16</strain>
    </source>
</reference>
<organism evidence="4 5">
    <name type="scientific">Streptomyces atratus</name>
    <dbReference type="NCBI Taxonomy" id="1893"/>
    <lineage>
        <taxon>Bacteria</taxon>
        <taxon>Bacillati</taxon>
        <taxon>Actinomycetota</taxon>
        <taxon>Actinomycetes</taxon>
        <taxon>Kitasatosporales</taxon>
        <taxon>Streptomycetaceae</taxon>
        <taxon>Streptomyces</taxon>
    </lineage>
</organism>
<dbReference type="PANTHER" id="PTHR36925">
    <property type="entry name" value="COBALT-PRECORRIN-6A REDUCTASE"/>
    <property type="match status" value="1"/>
</dbReference>
<evidence type="ECO:0000256" key="1">
    <source>
        <dbReference type="ARBA" id="ARBA00004953"/>
    </source>
</evidence>
<evidence type="ECO:0000313" key="5">
    <source>
        <dbReference type="Proteomes" id="UP000252698"/>
    </source>
</evidence>
<protein>
    <submittedName>
        <fullName evidence="4">Cobalt-precorrin-6A reductase</fullName>
    </submittedName>
</protein>
<dbReference type="KEGG" id="sata:C5746_36295"/>
<dbReference type="InterPro" id="IPR003723">
    <property type="entry name" value="Precorrin-6x_reduct"/>
</dbReference>
<dbReference type="Pfam" id="PF02571">
    <property type="entry name" value="CbiJ"/>
    <property type="match status" value="1"/>
</dbReference>
<accession>A0A2Z5JM06</accession>
<gene>
    <name evidence="4" type="ORF">C5746_36295</name>
</gene>
<dbReference type="AlphaFoldDB" id="A0A2Z5JM06"/>
<dbReference type="PANTHER" id="PTHR36925:SF1">
    <property type="entry name" value="COBALT-PRECORRIN-6A REDUCTASE"/>
    <property type="match status" value="1"/>
</dbReference>
<dbReference type="GO" id="GO:0016994">
    <property type="term" value="F:precorrin-6A reductase activity"/>
    <property type="evidence" value="ECO:0007669"/>
    <property type="project" value="InterPro"/>
</dbReference>
<dbReference type="NCBIfam" id="TIGR00715">
    <property type="entry name" value="precor6x_red"/>
    <property type="match status" value="1"/>
</dbReference>
<dbReference type="GeneID" id="95523801"/>
<sequence>MPGHILILGGTTEARQLAAELTGPGGDATVRITTSLAGRVARPRMPAGGVRIGGFGGPQGLADWLRTHSVDTVVDATHPFAGNISANAAAAANATGTALFALRRPGWTAGPGDHWHTADDLAHAAAQLPALGRRIFLTTGRLGLAAFAAAPGADTLHFLVRSVEPPEPPLPRDTDVLLDRGPYTVEGETALLRERAIDVLVTKDSGGSATAAKLTAARNLGLPVVVVRRPPPPEGVPVVHDVASALQLLCQED</sequence>
<evidence type="ECO:0000256" key="3">
    <source>
        <dbReference type="ARBA" id="ARBA00023002"/>
    </source>
</evidence>
<dbReference type="EMBL" id="CP027306">
    <property type="protein sequence ID" value="AXE81506.1"/>
    <property type="molecule type" value="Genomic_DNA"/>
</dbReference>